<protein>
    <submittedName>
        <fullName evidence="1">Uncharacterized protein</fullName>
    </submittedName>
</protein>
<dbReference type="EMBL" id="PVTZ01000017">
    <property type="protein sequence ID" value="PRZ12070.1"/>
    <property type="molecule type" value="Genomic_DNA"/>
</dbReference>
<gene>
    <name evidence="1" type="ORF">CLV36_11749</name>
</gene>
<dbReference type="Proteomes" id="UP000238836">
    <property type="component" value="Unassembled WGS sequence"/>
</dbReference>
<comment type="caution">
    <text evidence="1">The sequence shown here is derived from an EMBL/GenBank/DDBJ whole genome shotgun (WGS) entry which is preliminary data.</text>
</comment>
<evidence type="ECO:0000313" key="1">
    <source>
        <dbReference type="EMBL" id="PRZ12070.1"/>
    </source>
</evidence>
<reference evidence="1 2" key="1">
    <citation type="submission" date="2018-03" db="EMBL/GenBank/DDBJ databases">
        <title>Genomic Encyclopedia of Archaeal and Bacterial Type Strains, Phase II (KMG-II): from individual species to whole genera.</title>
        <authorList>
            <person name="Goeker M."/>
        </authorList>
    </citation>
    <scope>NUCLEOTIDE SEQUENCE [LARGE SCALE GENOMIC DNA]</scope>
    <source>
        <strain evidence="1 2">RHA1</strain>
    </source>
</reference>
<name>A0ABX5EM50_9BACL</name>
<dbReference type="RefSeq" id="WP_106343275.1">
    <property type="nucleotide sequence ID" value="NZ_PVTZ01000017.1"/>
</dbReference>
<proteinExistence type="predicted"/>
<evidence type="ECO:0000313" key="2">
    <source>
        <dbReference type="Proteomes" id="UP000238836"/>
    </source>
</evidence>
<sequence>MSQKWKQPERPIFIEIKGSDVFMTDRRYIIGKEQALEIIQKLLEFYELDDVDEIISQHNLVLDFSYDGFDFSNRYNRHGSLVYYYTEFGLDRKEEWSFKCDWCNKKVSSKEEAGYYRFTSFPDIEATMMGRTCSEDCARHR</sequence>
<accession>A0ABX5EM50</accession>
<keyword evidence="2" id="KW-1185">Reference proteome</keyword>
<organism evidence="1 2">
    <name type="scientific">Laceyella sediminis</name>
    <dbReference type="NCBI Taxonomy" id="573074"/>
    <lineage>
        <taxon>Bacteria</taxon>
        <taxon>Bacillati</taxon>
        <taxon>Bacillota</taxon>
        <taxon>Bacilli</taxon>
        <taxon>Bacillales</taxon>
        <taxon>Thermoactinomycetaceae</taxon>
        <taxon>Laceyella</taxon>
    </lineage>
</organism>